<organism evidence="4 5">
    <name type="scientific">Nocardia huaxiensis</name>
    <dbReference type="NCBI Taxonomy" id="2755382"/>
    <lineage>
        <taxon>Bacteria</taxon>
        <taxon>Bacillati</taxon>
        <taxon>Actinomycetota</taxon>
        <taxon>Actinomycetes</taxon>
        <taxon>Mycobacteriales</taxon>
        <taxon>Nocardiaceae</taxon>
        <taxon>Nocardia</taxon>
    </lineage>
</organism>
<feature type="region of interest" description="Disordered" evidence="1">
    <location>
        <begin position="296"/>
        <end position="343"/>
    </location>
</feature>
<evidence type="ECO:0000313" key="4">
    <source>
        <dbReference type="EMBL" id="QLY28185.1"/>
    </source>
</evidence>
<dbReference type="InterPro" id="IPR046704">
    <property type="entry name" value="DUF6777"/>
</dbReference>
<dbReference type="Pfam" id="PF20568">
    <property type="entry name" value="DUF6777"/>
    <property type="match status" value="1"/>
</dbReference>
<evidence type="ECO:0000313" key="5">
    <source>
        <dbReference type="Proteomes" id="UP000515512"/>
    </source>
</evidence>
<keyword evidence="2" id="KW-0812">Transmembrane</keyword>
<dbReference type="Proteomes" id="UP000515512">
    <property type="component" value="Chromosome"/>
</dbReference>
<reference evidence="4 5" key="1">
    <citation type="submission" date="2020-07" db="EMBL/GenBank/DDBJ databases">
        <authorList>
            <person name="Zhuang K."/>
            <person name="Ran Y."/>
        </authorList>
    </citation>
    <scope>NUCLEOTIDE SEQUENCE [LARGE SCALE GENOMIC DNA]</scope>
    <source>
        <strain evidence="4 5">WCH-YHL-001</strain>
    </source>
</reference>
<proteinExistence type="predicted"/>
<evidence type="ECO:0000256" key="1">
    <source>
        <dbReference type="SAM" id="MobiDB-lite"/>
    </source>
</evidence>
<keyword evidence="5" id="KW-1185">Reference proteome</keyword>
<feature type="region of interest" description="Disordered" evidence="1">
    <location>
        <begin position="1"/>
        <end position="20"/>
    </location>
</feature>
<feature type="domain" description="DUF6777" evidence="3">
    <location>
        <begin position="129"/>
        <end position="301"/>
    </location>
</feature>
<name>A0A7D6ZL21_9NOCA</name>
<evidence type="ECO:0000259" key="3">
    <source>
        <dbReference type="Pfam" id="PF20568"/>
    </source>
</evidence>
<keyword evidence="2" id="KW-0472">Membrane</keyword>
<dbReference type="RefSeq" id="WP_181579393.1">
    <property type="nucleotide sequence ID" value="NZ_CP059399.1"/>
</dbReference>
<dbReference type="AlphaFoldDB" id="A0A7D6ZL21"/>
<evidence type="ECO:0000256" key="2">
    <source>
        <dbReference type="SAM" id="Phobius"/>
    </source>
</evidence>
<dbReference type="KEGG" id="nhu:H0264_22625"/>
<keyword evidence="2" id="KW-1133">Transmembrane helix</keyword>
<feature type="compositionally biased region" description="Low complexity" evidence="1">
    <location>
        <begin position="316"/>
        <end position="335"/>
    </location>
</feature>
<dbReference type="EMBL" id="CP059399">
    <property type="protein sequence ID" value="QLY28185.1"/>
    <property type="molecule type" value="Genomic_DNA"/>
</dbReference>
<accession>A0A7D6ZL21</accession>
<protein>
    <recommendedName>
        <fullName evidence="3">DUF6777 domain-containing protein</fullName>
    </recommendedName>
</protein>
<gene>
    <name evidence="4" type="ORF">H0264_22625</name>
</gene>
<feature type="region of interest" description="Disordered" evidence="1">
    <location>
        <begin position="79"/>
        <end position="103"/>
    </location>
</feature>
<sequence length="463" mass="49092">MSEKPDRQGPEPGSAYTTDVERSEGILVGAGIQFNLFHRDDTAHLRLTRLGFFATLVVILLTASSVFATAIALRSNSESLGPPEVLLEPSDQQGANPFMPTPPAVYHPDGTQPVADLPGTAGSAAAKPYSGDLPGVYSAPRDRALTERDELIAFYGTHPDEASSAAAVFASDTTFSWSQGKRLAGPELVQYLRELTPVLLRIDVRITNYALVEGRPVAHQSILQAGTAVLVDDHGVPRFRSLSGSPLTLATALPHAPKLTGAAWPGFDVKHVGAISPGTSSLIRITLIDTVTGRPFDRPVGTTGESDIDHTDWPSTTTPAAAAPQPTTPATTTVSKPPPPTAAPAALDLSGSWIVQSDSSYGESSVTGTMQRTSAGFAFHKDEIVAGSYFSWDCTLPDRFGEPVTMVCRNSGAVNGESYSSETRYDGTLAMITWGSVLKFRFDGVLTPENTSMGRLTIVVQPQ</sequence>
<feature type="transmembrane region" description="Helical" evidence="2">
    <location>
        <begin position="50"/>
        <end position="73"/>
    </location>
</feature>